<dbReference type="EMBL" id="JAXCGZ010007618">
    <property type="protein sequence ID" value="KAK7078953.1"/>
    <property type="molecule type" value="Genomic_DNA"/>
</dbReference>
<keyword evidence="4" id="KW-1185">Reference proteome</keyword>
<evidence type="ECO:0000313" key="3">
    <source>
        <dbReference type="EMBL" id="KAK7078953.1"/>
    </source>
</evidence>
<evidence type="ECO:0000256" key="1">
    <source>
        <dbReference type="ARBA" id="ARBA00022884"/>
    </source>
</evidence>
<dbReference type="InterPro" id="IPR035979">
    <property type="entry name" value="RBD_domain_sf"/>
</dbReference>
<gene>
    <name evidence="3" type="ORF">SK128_016862</name>
</gene>
<proteinExistence type="predicted"/>
<feature type="non-terminal residue" evidence="3">
    <location>
        <position position="1"/>
    </location>
</feature>
<dbReference type="SUPFAM" id="SSF54928">
    <property type="entry name" value="RNA-binding domain, RBD"/>
    <property type="match status" value="1"/>
</dbReference>
<evidence type="ECO:0000313" key="4">
    <source>
        <dbReference type="Proteomes" id="UP001381693"/>
    </source>
</evidence>
<feature type="non-terminal residue" evidence="3">
    <location>
        <position position="57"/>
    </location>
</feature>
<evidence type="ECO:0000259" key="2">
    <source>
        <dbReference type="Pfam" id="PF00076"/>
    </source>
</evidence>
<accession>A0AAN9A8Y0</accession>
<dbReference type="Gene3D" id="3.30.70.330">
    <property type="match status" value="1"/>
</dbReference>
<sequence>VKIHFNVHDRTKNRGYAFVEYETHRGAAMARRRFFCEGALLWDTLQPNVDWAESELL</sequence>
<dbReference type="InterPro" id="IPR000504">
    <property type="entry name" value="RRM_dom"/>
</dbReference>
<dbReference type="Pfam" id="PF00076">
    <property type="entry name" value="RRM_1"/>
    <property type="match status" value="1"/>
</dbReference>
<organism evidence="3 4">
    <name type="scientific">Halocaridina rubra</name>
    <name type="common">Hawaiian red shrimp</name>
    <dbReference type="NCBI Taxonomy" id="373956"/>
    <lineage>
        <taxon>Eukaryota</taxon>
        <taxon>Metazoa</taxon>
        <taxon>Ecdysozoa</taxon>
        <taxon>Arthropoda</taxon>
        <taxon>Crustacea</taxon>
        <taxon>Multicrustacea</taxon>
        <taxon>Malacostraca</taxon>
        <taxon>Eumalacostraca</taxon>
        <taxon>Eucarida</taxon>
        <taxon>Decapoda</taxon>
        <taxon>Pleocyemata</taxon>
        <taxon>Caridea</taxon>
        <taxon>Atyoidea</taxon>
        <taxon>Atyidae</taxon>
        <taxon>Halocaridina</taxon>
    </lineage>
</organism>
<dbReference type="AlphaFoldDB" id="A0AAN9A8Y0"/>
<reference evidence="3 4" key="1">
    <citation type="submission" date="2023-11" db="EMBL/GenBank/DDBJ databases">
        <title>Halocaridina rubra genome assembly.</title>
        <authorList>
            <person name="Smith C."/>
        </authorList>
    </citation>
    <scope>NUCLEOTIDE SEQUENCE [LARGE SCALE GENOMIC DNA]</scope>
    <source>
        <strain evidence="3">EP-1</strain>
        <tissue evidence="3">Whole</tissue>
    </source>
</reference>
<dbReference type="GO" id="GO:0003723">
    <property type="term" value="F:RNA binding"/>
    <property type="evidence" value="ECO:0007669"/>
    <property type="project" value="UniProtKB-KW"/>
</dbReference>
<protein>
    <recommendedName>
        <fullName evidence="2">RRM domain-containing protein</fullName>
    </recommendedName>
</protein>
<name>A0AAN9A8Y0_HALRR</name>
<dbReference type="Proteomes" id="UP001381693">
    <property type="component" value="Unassembled WGS sequence"/>
</dbReference>
<comment type="caution">
    <text evidence="3">The sequence shown here is derived from an EMBL/GenBank/DDBJ whole genome shotgun (WGS) entry which is preliminary data.</text>
</comment>
<dbReference type="InterPro" id="IPR012677">
    <property type="entry name" value="Nucleotide-bd_a/b_plait_sf"/>
</dbReference>
<keyword evidence="1" id="KW-0694">RNA-binding</keyword>
<feature type="domain" description="RRM" evidence="2">
    <location>
        <begin position="9"/>
        <end position="32"/>
    </location>
</feature>